<feature type="compositionally biased region" description="Gly residues" evidence="1">
    <location>
        <begin position="195"/>
        <end position="207"/>
    </location>
</feature>
<proteinExistence type="predicted"/>
<feature type="compositionally biased region" description="Low complexity" evidence="1">
    <location>
        <begin position="161"/>
        <end position="185"/>
    </location>
</feature>
<feature type="compositionally biased region" description="Polar residues" evidence="1">
    <location>
        <begin position="61"/>
        <end position="78"/>
    </location>
</feature>
<feature type="compositionally biased region" description="Low complexity" evidence="1">
    <location>
        <begin position="566"/>
        <end position="589"/>
    </location>
</feature>
<protein>
    <submittedName>
        <fullName evidence="2">Uncharacterized protein</fullName>
    </submittedName>
</protein>
<dbReference type="EMBL" id="JAAAXW010000023">
    <property type="protein sequence ID" value="KAF9549016.1"/>
    <property type="molecule type" value="Genomic_DNA"/>
</dbReference>
<feature type="region of interest" description="Disordered" evidence="1">
    <location>
        <begin position="138"/>
        <end position="243"/>
    </location>
</feature>
<gene>
    <name evidence="2" type="ORF">EC957_005008</name>
</gene>
<feature type="compositionally biased region" description="Polar residues" evidence="1">
    <location>
        <begin position="141"/>
        <end position="160"/>
    </location>
</feature>
<reference evidence="2" key="1">
    <citation type="journal article" date="2020" name="Fungal Divers.">
        <title>Resolving the Mortierellaceae phylogeny through synthesis of multi-gene phylogenetics and phylogenomics.</title>
        <authorList>
            <person name="Vandepol N."/>
            <person name="Liber J."/>
            <person name="Desiro A."/>
            <person name="Na H."/>
            <person name="Kennedy M."/>
            <person name="Barry K."/>
            <person name="Grigoriev I.V."/>
            <person name="Miller A.N."/>
            <person name="O'Donnell K."/>
            <person name="Stajich J.E."/>
            <person name="Bonito G."/>
        </authorList>
    </citation>
    <scope>NUCLEOTIDE SEQUENCE</scope>
    <source>
        <strain evidence="2">NRRL 2591</strain>
    </source>
</reference>
<dbReference type="Proteomes" id="UP000723463">
    <property type="component" value="Unassembled WGS sequence"/>
</dbReference>
<evidence type="ECO:0000313" key="3">
    <source>
        <dbReference type="Proteomes" id="UP000723463"/>
    </source>
</evidence>
<keyword evidence="3" id="KW-1185">Reference proteome</keyword>
<feature type="compositionally biased region" description="Basic and acidic residues" evidence="1">
    <location>
        <begin position="321"/>
        <end position="334"/>
    </location>
</feature>
<name>A0A9P6K6U5_9FUNG</name>
<evidence type="ECO:0000313" key="2">
    <source>
        <dbReference type="EMBL" id="KAF9549016.1"/>
    </source>
</evidence>
<feature type="compositionally biased region" description="Polar residues" evidence="1">
    <location>
        <begin position="227"/>
        <end position="243"/>
    </location>
</feature>
<feature type="region of interest" description="Disordered" evidence="1">
    <location>
        <begin position="560"/>
        <end position="630"/>
    </location>
</feature>
<feature type="compositionally biased region" description="Polar residues" evidence="1">
    <location>
        <begin position="287"/>
        <end position="304"/>
    </location>
</feature>
<dbReference type="AlphaFoldDB" id="A0A9P6K6U5"/>
<feature type="region of interest" description="Disordered" evidence="1">
    <location>
        <begin position="283"/>
        <end position="340"/>
    </location>
</feature>
<feature type="compositionally biased region" description="Basic residues" evidence="1">
    <location>
        <begin position="593"/>
        <end position="602"/>
    </location>
</feature>
<sequence length="677" mass="74322">MDPPTPHSGNAQSPKSRNDDVTSGCWRQFSRPANYAEDYNGGMGRTLEPLRRSRTPRKHNSTSFITPTSHLPLVPSNSPLTLNSPERIAISSDYIPLSPQTPPFFAPSIQQNITESSMVESPATEKSSLSYISLAKSSISNGQDSSPSVDIGGSNSTLNGSAASIENNISTSSSFSQSSTPGQPSDSNETSNSGDGSGTRIGAGFGSAGTPKKPRPSVPRIIIPDGTSINLSTPPTTPRQSYRTPLPVVMVHWPYTLQQIKERLRSQGRLPYRRNQVAPLRQAIDPGNNTADQRQKGVQQTPRATRQADVQIGLAELSPAEGRESFPEVNRALDDPSSPEQLPRLPHMSEFGVMGFQTGGRNDSLSSSEKFIWWDYEESSEGFFSRERWRRALCSRPGLVNLCKHIVTTSLGLITILALALTALGRIKNHQQVSDTIPESLADNIMESQIVVIKDFNRFQQANIAQENYVQLEQQPQVKTTSKIPIWNQPIRQGCFHEKCDIKDLGKEYFAFMNPESFGIALPHNWPSLCNSCIEISRNQFVYKTKVRILGDLSTCSVDATQPNGSVVPSPVSSTPASTSQSISASLPSNPVHKTHRHKPKRLGTIPDLYPHSRGNKAQKRQEAGSHPLVQDPATATLPYLIVDPSTFNNLTMYDTQAALHEMDLLPVQFRFVVCES</sequence>
<organism evidence="2 3">
    <name type="scientific">Mortierella hygrophila</name>
    <dbReference type="NCBI Taxonomy" id="979708"/>
    <lineage>
        <taxon>Eukaryota</taxon>
        <taxon>Fungi</taxon>
        <taxon>Fungi incertae sedis</taxon>
        <taxon>Mucoromycota</taxon>
        <taxon>Mortierellomycotina</taxon>
        <taxon>Mortierellomycetes</taxon>
        <taxon>Mortierellales</taxon>
        <taxon>Mortierellaceae</taxon>
        <taxon>Mortierella</taxon>
    </lineage>
</organism>
<comment type="caution">
    <text evidence="2">The sequence shown here is derived from an EMBL/GenBank/DDBJ whole genome shotgun (WGS) entry which is preliminary data.</text>
</comment>
<evidence type="ECO:0000256" key="1">
    <source>
        <dbReference type="SAM" id="MobiDB-lite"/>
    </source>
</evidence>
<feature type="region of interest" description="Disordered" evidence="1">
    <location>
        <begin position="1"/>
        <end position="78"/>
    </location>
</feature>
<accession>A0A9P6K6U5</accession>